<dbReference type="STRING" id="1157962.A0A250X4E2"/>
<protein>
    <submittedName>
        <fullName evidence="2">Uncharacterized protein</fullName>
    </submittedName>
</protein>
<evidence type="ECO:0000313" key="3">
    <source>
        <dbReference type="Proteomes" id="UP000232323"/>
    </source>
</evidence>
<dbReference type="PANTHER" id="PTHR31516:SF17">
    <property type="entry name" value="STABILIZER OF AXONEMAL MICROTUBULES 2"/>
    <property type="match status" value="1"/>
</dbReference>
<reference evidence="2 3" key="1">
    <citation type="submission" date="2017-08" db="EMBL/GenBank/DDBJ databases">
        <title>Acidophilic green algal genome provides insights into adaptation to an acidic environment.</title>
        <authorList>
            <person name="Hirooka S."/>
            <person name="Hirose Y."/>
            <person name="Kanesaki Y."/>
            <person name="Higuchi S."/>
            <person name="Fujiwara T."/>
            <person name="Onuma R."/>
            <person name="Era A."/>
            <person name="Ohbayashi R."/>
            <person name="Uzuka A."/>
            <person name="Nozaki H."/>
            <person name="Yoshikawa H."/>
            <person name="Miyagishima S.Y."/>
        </authorList>
    </citation>
    <scope>NUCLEOTIDE SEQUENCE [LARGE SCALE GENOMIC DNA]</scope>
    <source>
        <strain evidence="2 3">NIES-2499</strain>
    </source>
</reference>
<proteinExistence type="inferred from homology"/>
<accession>A0A250X4E2</accession>
<dbReference type="InterPro" id="IPR033336">
    <property type="entry name" value="SAXO1/2"/>
</dbReference>
<dbReference type="OrthoDB" id="365640at2759"/>
<keyword evidence="3" id="KW-1185">Reference proteome</keyword>
<dbReference type="Proteomes" id="UP000232323">
    <property type="component" value="Unassembled WGS sequence"/>
</dbReference>
<sequence length="442" mass="48843">MDMQALMPRPTISKNGKLCCGKKMKSGPWLEGTLNSEYRKEFLEKEVPLSTKSFKPLELPKVPGAKFDANTTYEGDFTLIHPARRAPIRPRHSQAVENLRFEGVSAYQSQFEYKGIPYERVKAPSVYEPTQAPLSTDTTYTGDYAVRAVPLPPSMIKRGSNLELGGKFDAQSMYKATFVNLPPAKRDPALPVPGGQVVPQGSFDAGTVYRSHFLPMESSRPAQFKPTDAGAMNNTNWDGENLTEYKGQFMNKGIRANPAAKPLTSSEVIPMGRLDTSTTYGGDFKQKAIGRIPPIRPDNAIKPETLPFNGRSSYADSFLPKVVPYERVRASLSFEPSLAKFDETTTSGEAYRAYQNVPGYRGVPRMGGIKKDEQGIFDGRSTYKQDFMQLPGERAVPKPPPVAVLPDASFDGTTIYRADFVEKELPVRPAPCVECDSEGEEV</sequence>
<evidence type="ECO:0000313" key="2">
    <source>
        <dbReference type="EMBL" id="GAX77926.1"/>
    </source>
</evidence>
<dbReference type="GO" id="GO:0005856">
    <property type="term" value="C:cytoskeleton"/>
    <property type="evidence" value="ECO:0007669"/>
    <property type="project" value="TreeGrafter"/>
</dbReference>
<name>A0A250X4E2_9CHLO</name>
<evidence type="ECO:0000256" key="1">
    <source>
        <dbReference type="ARBA" id="ARBA00008738"/>
    </source>
</evidence>
<dbReference type="AlphaFoldDB" id="A0A250X4E2"/>
<gene>
    <name evidence="2" type="ORF">CEUSTIGMA_g5368.t1</name>
</gene>
<organism evidence="2 3">
    <name type="scientific">Chlamydomonas eustigma</name>
    <dbReference type="NCBI Taxonomy" id="1157962"/>
    <lineage>
        <taxon>Eukaryota</taxon>
        <taxon>Viridiplantae</taxon>
        <taxon>Chlorophyta</taxon>
        <taxon>core chlorophytes</taxon>
        <taxon>Chlorophyceae</taxon>
        <taxon>CS clade</taxon>
        <taxon>Chlamydomonadales</taxon>
        <taxon>Chlamydomonadaceae</taxon>
        <taxon>Chlamydomonas</taxon>
    </lineage>
</organism>
<dbReference type="GO" id="GO:0008017">
    <property type="term" value="F:microtubule binding"/>
    <property type="evidence" value="ECO:0007669"/>
    <property type="project" value="InterPro"/>
</dbReference>
<dbReference type="EMBL" id="BEGY01000028">
    <property type="protein sequence ID" value="GAX77926.1"/>
    <property type="molecule type" value="Genomic_DNA"/>
</dbReference>
<dbReference type="PANTHER" id="PTHR31516">
    <property type="entry name" value="STABILIZER OF AXONEMAL MICROTUBULES 2"/>
    <property type="match status" value="1"/>
</dbReference>
<comment type="caution">
    <text evidence="2">The sequence shown here is derived from an EMBL/GenBank/DDBJ whole genome shotgun (WGS) entry which is preliminary data.</text>
</comment>
<comment type="similarity">
    <text evidence="1">Belongs to the FAM154 family.</text>
</comment>